<evidence type="ECO:0000256" key="4">
    <source>
        <dbReference type="ARBA" id="ARBA00022679"/>
    </source>
</evidence>
<comment type="similarity">
    <text evidence="1">Belongs to the protein kinase superfamily. RIO-type Ser/Thr kinase family.</text>
</comment>
<dbReference type="InterPro" id="IPR018935">
    <property type="entry name" value="RIO_kinase_CS"/>
</dbReference>
<keyword evidence="8" id="KW-0067">ATP-binding</keyword>
<sequence length="781" mass="88934">MAPGGLTQDTRATAGLVLDPQTIRLLFELQKRGMFSRLMGCVSTGKEANVFRAELFDNTFTRVHTDPSYVNPVDQLLESSSPDKDTTSFTENAAKFRFDGKDHDLSIPFSEILRIRKKKKKVLSSTGTSLLAVLSGMPSQHTRDTVITVAHNDDSLLNSSCSMSQLAVKVFKTSILVFKDRSKYVDGDFRFRMGYHKSRNPRKMVRQWAEKEFRNLRRCHLFGVRCPIAIGLRGHVLVMRYLPRVEGMTYEAPVKDAFIDGGVSQEEIQTNGNCTLAYSSKGDSDTNLALNTTEIDSPVCSSPIAEAKDNTLLSFNGSSTFHNFGYSNLNVAAEEKSLLSPAPKLKEIRAPVIEWYRLYVEVICSMRQMYQQAHLVHGDLSEFNILYYCRHPYIIDVSQAVEHDHPNSMEFLKLDCQNVTSFFQSVISKASCKKDDFGKDLSDFMHEELVTLCGVDLSQCSIFSIRELFDFVINPVLPFPLSHDTIETHSSDKIYWPEFDKEERLLEYESKHIGRSATPQSSLSKSNAAFVTGEHKNTKRESILRHRQFLAYLCRCTAKYLFEVAQRESQVSECAENSVEIKEQHTTVDNQDCLQESIDHLSGDLVSDTTEELAENSLSETELEESVFLNSWIPSHLHQLSDLSQIEKDMDRYNRGETLFYERLLQQKRSQSTEKINNLQKEDLSYCKLSETVSEDEISEKEDAASILEASLKDTPHIDSQGEVPVTESSSQAEIKFNGVIPEGVDKKEWKKMIKEMNKERRKTKISKYVKKKNRKNAHKK</sequence>
<dbReference type="InterPro" id="IPR000687">
    <property type="entry name" value="RIO_kinase"/>
</dbReference>
<evidence type="ECO:0000256" key="7">
    <source>
        <dbReference type="ARBA" id="ARBA00022777"/>
    </source>
</evidence>
<protein>
    <recommendedName>
        <fullName evidence="2">non-specific serine/threonine protein kinase</fullName>
        <ecNumber evidence="2">2.7.11.1</ecNumber>
    </recommendedName>
</protein>
<keyword evidence="7" id="KW-0418">Kinase</keyword>
<dbReference type="PANTHER" id="PTHR45723">
    <property type="entry name" value="SERINE/THREONINE-PROTEIN KINASE RIO1"/>
    <property type="match status" value="1"/>
</dbReference>
<organism evidence="14 15">
    <name type="scientific">Cardiosporidium cionae</name>
    <dbReference type="NCBI Taxonomy" id="476202"/>
    <lineage>
        <taxon>Eukaryota</taxon>
        <taxon>Sar</taxon>
        <taxon>Alveolata</taxon>
        <taxon>Apicomplexa</taxon>
        <taxon>Aconoidasida</taxon>
        <taxon>Nephromycida</taxon>
        <taxon>Cardiosporidium</taxon>
    </lineage>
</organism>
<dbReference type="Proteomes" id="UP000823046">
    <property type="component" value="Unassembled WGS sequence"/>
</dbReference>
<dbReference type="Gene3D" id="3.30.200.20">
    <property type="entry name" value="Phosphorylase Kinase, domain 1"/>
    <property type="match status" value="1"/>
</dbReference>
<evidence type="ECO:0000256" key="1">
    <source>
        <dbReference type="ARBA" id="ARBA00009196"/>
    </source>
</evidence>
<comment type="caution">
    <text evidence="14">The sequence shown here is derived from an EMBL/GenBank/DDBJ whole genome shotgun (WGS) entry which is preliminary data.</text>
</comment>
<dbReference type="InterPro" id="IPR051272">
    <property type="entry name" value="RIO-type_Ser/Thr_kinase"/>
</dbReference>
<keyword evidence="5" id="KW-0479">Metal-binding</keyword>
<evidence type="ECO:0000259" key="13">
    <source>
        <dbReference type="SMART" id="SM00090"/>
    </source>
</evidence>
<proteinExistence type="inferred from homology"/>
<feature type="region of interest" description="Disordered" evidence="12">
    <location>
        <begin position="712"/>
        <end position="735"/>
    </location>
</feature>
<name>A0ABQ7JDM1_9APIC</name>
<keyword evidence="15" id="KW-1185">Reference proteome</keyword>
<comment type="catalytic activity">
    <reaction evidence="11">
        <text>L-seryl-[protein] + ATP = O-phospho-L-seryl-[protein] + ADP + H(+)</text>
        <dbReference type="Rhea" id="RHEA:17989"/>
        <dbReference type="Rhea" id="RHEA-COMP:9863"/>
        <dbReference type="Rhea" id="RHEA-COMP:11604"/>
        <dbReference type="ChEBI" id="CHEBI:15378"/>
        <dbReference type="ChEBI" id="CHEBI:29999"/>
        <dbReference type="ChEBI" id="CHEBI:30616"/>
        <dbReference type="ChEBI" id="CHEBI:83421"/>
        <dbReference type="ChEBI" id="CHEBI:456216"/>
        <dbReference type="EC" id="2.7.11.1"/>
    </reaction>
</comment>
<evidence type="ECO:0000256" key="10">
    <source>
        <dbReference type="ARBA" id="ARBA00047899"/>
    </source>
</evidence>
<evidence type="ECO:0000256" key="3">
    <source>
        <dbReference type="ARBA" id="ARBA00022527"/>
    </source>
</evidence>
<keyword evidence="4" id="KW-0808">Transferase</keyword>
<dbReference type="EC" id="2.7.11.1" evidence="2"/>
<dbReference type="InterPro" id="IPR011009">
    <property type="entry name" value="Kinase-like_dom_sf"/>
</dbReference>
<dbReference type="Gene3D" id="1.10.510.10">
    <property type="entry name" value="Transferase(Phosphotransferase) domain 1"/>
    <property type="match status" value="1"/>
</dbReference>
<accession>A0ABQ7JDM1</accession>
<keyword evidence="3" id="KW-0723">Serine/threonine-protein kinase</keyword>
<comment type="catalytic activity">
    <reaction evidence="10">
        <text>L-threonyl-[protein] + ATP = O-phospho-L-threonyl-[protein] + ADP + H(+)</text>
        <dbReference type="Rhea" id="RHEA:46608"/>
        <dbReference type="Rhea" id="RHEA-COMP:11060"/>
        <dbReference type="Rhea" id="RHEA-COMP:11605"/>
        <dbReference type="ChEBI" id="CHEBI:15378"/>
        <dbReference type="ChEBI" id="CHEBI:30013"/>
        <dbReference type="ChEBI" id="CHEBI:30616"/>
        <dbReference type="ChEBI" id="CHEBI:61977"/>
        <dbReference type="ChEBI" id="CHEBI:456216"/>
        <dbReference type="EC" id="2.7.11.1"/>
    </reaction>
</comment>
<dbReference type="InterPro" id="IPR018934">
    <property type="entry name" value="RIO_dom"/>
</dbReference>
<reference evidence="14 15" key="1">
    <citation type="journal article" date="2020" name="bioRxiv">
        <title>Metabolic contributions of an alphaproteobacterial endosymbiont in the apicomplexan Cardiosporidium cionae.</title>
        <authorList>
            <person name="Hunter E.S."/>
            <person name="Paight C.J."/>
            <person name="Lane C.E."/>
        </authorList>
    </citation>
    <scope>NUCLEOTIDE SEQUENCE [LARGE SCALE GENOMIC DNA]</scope>
    <source>
        <strain evidence="14">ESH_2018</strain>
    </source>
</reference>
<evidence type="ECO:0000256" key="8">
    <source>
        <dbReference type="ARBA" id="ARBA00022840"/>
    </source>
</evidence>
<evidence type="ECO:0000313" key="14">
    <source>
        <dbReference type="EMBL" id="KAF8822126.1"/>
    </source>
</evidence>
<evidence type="ECO:0000256" key="9">
    <source>
        <dbReference type="ARBA" id="ARBA00022842"/>
    </source>
</evidence>
<keyword evidence="6" id="KW-0547">Nucleotide-binding</keyword>
<evidence type="ECO:0000256" key="5">
    <source>
        <dbReference type="ARBA" id="ARBA00022723"/>
    </source>
</evidence>
<feature type="region of interest" description="Disordered" evidence="12">
    <location>
        <begin position="757"/>
        <end position="781"/>
    </location>
</feature>
<keyword evidence="9" id="KW-0460">Magnesium</keyword>
<evidence type="ECO:0000256" key="12">
    <source>
        <dbReference type="SAM" id="MobiDB-lite"/>
    </source>
</evidence>
<evidence type="ECO:0000256" key="2">
    <source>
        <dbReference type="ARBA" id="ARBA00012513"/>
    </source>
</evidence>
<feature type="compositionally biased region" description="Basic residues" evidence="12">
    <location>
        <begin position="760"/>
        <end position="781"/>
    </location>
</feature>
<evidence type="ECO:0000256" key="6">
    <source>
        <dbReference type="ARBA" id="ARBA00022741"/>
    </source>
</evidence>
<dbReference type="SUPFAM" id="SSF56112">
    <property type="entry name" value="Protein kinase-like (PK-like)"/>
    <property type="match status" value="2"/>
</dbReference>
<gene>
    <name evidence="14" type="ORF">IE077_004191</name>
</gene>
<dbReference type="EMBL" id="JADAQX010000081">
    <property type="protein sequence ID" value="KAF8822126.1"/>
    <property type="molecule type" value="Genomic_DNA"/>
</dbReference>
<dbReference type="SMART" id="SM00090">
    <property type="entry name" value="RIO"/>
    <property type="match status" value="1"/>
</dbReference>
<feature type="domain" description="RIO kinase" evidence="13">
    <location>
        <begin position="7"/>
        <end position="446"/>
    </location>
</feature>
<dbReference type="PROSITE" id="PS01245">
    <property type="entry name" value="RIO1"/>
    <property type="match status" value="1"/>
</dbReference>
<evidence type="ECO:0000256" key="11">
    <source>
        <dbReference type="ARBA" id="ARBA00048679"/>
    </source>
</evidence>
<evidence type="ECO:0000313" key="15">
    <source>
        <dbReference type="Proteomes" id="UP000823046"/>
    </source>
</evidence>
<dbReference type="Pfam" id="PF01163">
    <property type="entry name" value="RIO1"/>
    <property type="match status" value="2"/>
</dbReference>